<keyword evidence="2" id="KW-0812">Transmembrane</keyword>
<sequence>MARKHWWNKLRSSKRLENIVAEDEGYSKKLVASSSSSDKSTATPPIKSAANSPAASAKLSAEYVDSTATVDGISNPDCENGHAPTFSLSSSTPQDSAYSIRSIPNKEAQSRVQMHLLPVPDLSACGCTDCQTKANFSLPRTDLTKPAQYSTSSLFVVRFMVCLVLLITYPMAGTLLFIMLFGLEVVIQSQKNSAQSVSTSKDGRYPYFAPTQSNFPHDQVFTLN</sequence>
<feature type="region of interest" description="Disordered" evidence="1">
    <location>
        <begin position="27"/>
        <end position="54"/>
    </location>
</feature>
<organism evidence="3">
    <name type="scientific">Blastobotrys adeninivorans</name>
    <name type="common">Yeast</name>
    <name type="synonym">Arxula adeninivorans</name>
    <dbReference type="NCBI Taxonomy" id="409370"/>
    <lineage>
        <taxon>Eukaryota</taxon>
        <taxon>Fungi</taxon>
        <taxon>Dikarya</taxon>
        <taxon>Ascomycota</taxon>
        <taxon>Saccharomycotina</taxon>
        <taxon>Dipodascomycetes</taxon>
        <taxon>Dipodascales</taxon>
        <taxon>Trichomonascaceae</taxon>
        <taxon>Blastobotrys</taxon>
    </lineage>
</organism>
<accession>A0A060T7B0</accession>
<feature type="compositionally biased region" description="Low complexity" evidence="1">
    <location>
        <begin position="28"/>
        <end position="40"/>
    </location>
</feature>
<gene>
    <name evidence="3" type="ORF">GNLVRS02_ARAD1B22176g</name>
</gene>
<protein>
    <submittedName>
        <fullName evidence="3">ARAD1B22176p</fullName>
    </submittedName>
</protein>
<evidence type="ECO:0000256" key="2">
    <source>
        <dbReference type="SAM" id="Phobius"/>
    </source>
</evidence>
<keyword evidence="2" id="KW-1133">Transmembrane helix</keyword>
<name>A0A060T7B0_BLAAD</name>
<dbReference type="EMBL" id="HG937692">
    <property type="protein sequence ID" value="CDP36838.1"/>
    <property type="molecule type" value="Genomic_DNA"/>
</dbReference>
<reference evidence="3" key="1">
    <citation type="submission" date="2014-02" db="EMBL/GenBank/DDBJ databases">
        <authorList>
            <person name="Genoscope - CEA"/>
        </authorList>
    </citation>
    <scope>NUCLEOTIDE SEQUENCE</scope>
    <source>
        <strain evidence="3">LS3</strain>
    </source>
</reference>
<reference evidence="3" key="2">
    <citation type="submission" date="2014-06" db="EMBL/GenBank/DDBJ databases">
        <title>The complete genome of Blastobotrys (Arxula) adeninivorans LS3 - a yeast of biotechnological interest.</title>
        <authorList>
            <person name="Kunze G."/>
            <person name="Gaillardin C."/>
            <person name="Czernicka M."/>
            <person name="Durrens P."/>
            <person name="Martin T."/>
            <person name="Boer E."/>
            <person name="Gabaldon T."/>
            <person name="Cruz J."/>
            <person name="Talla E."/>
            <person name="Marck C."/>
            <person name="Goffeau A."/>
            <person name="Barbe V."/>
            <person name="Baret P."/>
            <person name="Baronian K."/>
            <person name="Beier S."/>
            <person name="Bleykasten C."/>
            <person name="Bode R."/>
            <person name="Casaregola S."/>
            <person name="Despons L."/>
            <person name="Fairhead C."/>
            <person name="Giersberg M."/>
            <person name="Gierski P."/>
            <person name="Hahnel U."/>
            <person name="Hartmann A."/>
            <person name="Jankowska D."/>
            <person name="Jubin C."/>
            <person name="Jung P."/>
            <person name="Lafontaine I."/>
            <person name="Leh-Louis V."/>
            <person name="Lemaire M."/>
            <person name="Marcet-Houben M."/>
            <person name="Mascher M."/>
            <person name="Morel G."/>
            <person name="Richard G.-F."/>
            <person name="Riechen J."/>
            <person name="Sacerdot C."/>
            <person name="Sarkar A."/>
            <person name="Savel G."/>
            <person name="Schacherer J."/>
            <person name="Sherman D."/>
            <person name="Straub M.-L."/>
            <person name="Stein N."/>
            <person name="Thierry A."/>
            <person name="Trautwein-Schult A."/>
            <person name="Westhof E."/>
            <person name="Worch S."/>
            <person name="Dujon B."/>
            <person name="Souciet J.-L."/>
            <person name="Wincker P."/>
            <person name="Scholz U."/>
            <person name="Neuveglise N."/>
        </authorList>
    </citation>
    <scope>NUCLEOTIDE SEQUENCE</scope>
    <source>
        <strain evidence="3">LS3</strain>
    </source>
</reference>
<keyword evidence="2" id="KW-0472">Membrane</keyword>
<dbReference type="AlphaFoldDB" id="A0A060T7B0"/>
<proteinExistence type="predicted"/>
<evidence type="ECO:0000256" key="1">
    <source>
        <dbReference type="SAM" id="MobiDB-lite"/>
    </source>
</evidence>
<evidence type="ECO:0000313" key="3">
    <source>
        <dbReference type="EMBL" id="CDP36838.1"/>
    </source>
</evidence>
<feature type="transmembrane region" description="Helical" evidence="2">
    <location>
        <begin position="155"/>
        <end position="183"/>
    </location>
</feature>